<dbReference type="InterPro" id="IPR003778">
    <property type="entry name" value="CT_A_B"/>
</dbReference>
<evidence type="ECO:0000259" key="4">
    <source>
        <dbReference type="SMART" id="SM00797"/>
    </source>
</evidence>
<dbReference type="SMART" id="SM00797">
    <property type="entry name" value="AHS2"/>
    <property type="match status" value="1"/>
</dbReference>
<dbReference type="PANTHER" id="PTHR43309:SF5">
    <property type="entry name" value="5-OXOPROLINASE SUBUNIT C"/>
    <property type="match status" value="1"/>
</dbReference>
<keyword evidence="2" id="KW-0378">Hydrolase</keyword>
<proteinExistence type="predicted"/>
<dbReference type="RefSeq" id="WP_144557603.1">
    <property type="nucleotide sequence ID" value="NZ_CP042163.1"/>
</dbReference>
<sequence length="344" mass="38316">MSILVEEGGLFTTIQDLGRRGYLHQGVLESGAMDRQSARNANVAVANDENEAVLEMTLIGPVLTFQSTALICMTGDGMTPFLDGDPYPVGYPLIVPKGTTLSFKAKKEGMRTYLAVAGGFNVPNVMDSKSTYIRAGIGGYKGRNLKKGDDLELGNPNKLVQPVIEKIEKDNQVWRSDWHVNGPIDEANELNRNVIRAIPGTHFERLNEESKHQLFKTRFTVKNQSDRMGYRLQSQARIEFNDSFSLLSEAVALGTVQAPPDGQLIILMADRQTTGGYPRALQVASVDICKIAQLRPGQSFTFTEVSLKEAERLYVEYERAITIRKHGIRLKWKQCGSEYGERSR</sequence>
<keyword evidence="3" id="KW-0067">ATP-binding</keyword>
<dbReference type="Gene3D" id="2.40.100.10">
    <property type="entry name" value="Cyclophilin-like"/>
    <property type="match status" value="1"/>
</dbReference>
<dbReference type="NCBIfam" id="TIGR00724">
    <property type="entry name" value="urea_amlyse_rel"/>
    <property type="match status" value="1"/>
</dbReference>
<dbReference type="Pfam" id="PF02626">
    <property type="entry name" value="CT_A_B"/>
    <property type="match status" value="1"/>
</dbReference>
<dbReference type="Proteomes" id="UP001341820">
    <property type="component" value="Unassembled WGS sequence"/>
</dbReference>
<keyword evidence="1" id="KW-0547">Nucleotide-binding</keyword>
<feature type="domain" description="Carboxyltransferase" evidence="4">
    <location>
        <begin position="24"/>
        <end position="320"/>
    </location>
</feature>
<organism evidence="5 6">
    <name type="scientific">Shouchella miscanthi</name>
    <dbReference type="NCBI Taxonomy" id="2598861"/>
    <lineage>
        <taxon>Bacteria</taxon>
        <taxon>Bacillati</taxon>
        <taxon>Bacillota</taxon>
        <taxon>Bacilli</taxon>
        <taxon>Bacillales</taxon>
        <taxon>Bacillaceae</taxon>
        <taxon>Shouchella</taxon>
    </lineage>
</organism>
<evidence type="ECO:0000313" key="6">
    <source>
        <dbReference type="Proteomes" id="UP001341820"/>
    </source>
</evidence>
<name>A0ABU6NLE8_9BACI</name>
<evidence type="ECO:0000313" key="5">
    <source>
        <dbReference type="EMBL" id="MED4128040.1"/>
    </source>
</evidence>
<keyword evidence="6" id="KW-1185">Reference proteome</keyword>
<accession>A0ABU6NLE8</accession>
<dbReference type="EMBL" id="JAROAS010000011">
    <property type="protein sequence ID" value="MED4128040.1"/>
    <property type="molecule type" value="Genomic_DNA"/>
</dbReference>
<protein>
    <submittedName>
        <fullName evidence="5">Biotin-dependent carboxyltransferase family protein</fullName>
    </submittedName>
</protein>
<dbReference type="PANTHER" id="PTHR43309">
    <property type="entry name" value="5-OXOPROLINASE SUBUNIT C"/>
    <property type="match status" value="1"/>
</dbReference>
<evidence type="ECO:0000256" key="3">
    <source>
        <dbReference type="ARBA" id="ARBA00022840"/>
    </source>
</evidence>
<gene>
    <name evidence="5" type="ORF">P5F74_07835</name>
</gene>
<evidence type="ECO:0000256" key="2">
    <source>
        <dbReference type="ARBA" id="ARBA00022801"/>
    </source>
</evidence>
<dbReference type="InterPro" id="IPR029000">
    <property type="entry name" value="Cyclophilin-like_dom_sf"/>
</dbReference>
<comment type="caution">
    <text evidence="5">The sequence shown here is derived from an EMBL/GenBank/DDBJ whole genome shotgun (WGS) entry which is preliminary data.</text>
</comment>
<evidence type="ECO:0000256" key="1">
    <source>
        <dbReference type="ARBA" id="ARBA00022741"/>
    </source>
</evidence>
<dbReference type="InterPro" id="IPR052708">
    <property type="entry name" value="PxpC"/>
</dbReference>
<reference evidence="5 6" key="1">
    <citation type="submission" date="2023-03" db="EMBL/GenBank/DDBJ databases">
        <title>Bacillus Genome Sequencing.</title>
        <authorList>
            <person name="Dunlap C."/>
        </authorList>
    </citation>
    <scope>NUCLEOTIDE SEQUENCE [LARGE SCALE GENOMIC DNA]</scope>
    <source>
        <strain evidence="5 6">B-4107</strain>
    </source>
</reference>